<evidence type="ECO:0000256" key="1">
    <source>
        <dbReference type="SAM" id="MobiDB-lite"/>
    </source>
</evidence>
<feature type="compositionally biased region" description="Low complexity" evidence="1">
    <location>
        <begin position="180"/>
        <end position="206"/>
    </location>
</feature>
<feature type="compositionally biased region" description="Basic and acidic residues" evidence="1">
    <location>
        <begin position="43"/>
        <end position="65"/>
    </location>
</feature>
<name>A0A8E2JRU9_9PEZI</name>
<evidence type="ECO:0000313" key="2">
    <source>
        <dbReference type="EMBL" id="OCL07214.1"/>
    </source>
</evidence>
<dbReference type="Proteomes" id="UP000250140">
    <property type="component" value="Unassembled WGS sequence"/>
</dbReference>
<feature type="compositionally biased region" description="Basic residues" evidence="1">
    <location>
        <begin position="247"/>
        <end position="256"/>
    </location>
</feature>
<accession>A0A8E2JRU9</accession>
<reference evidence="2 3" key="1">
    <citation type="journal article" date="2016" name="Nat. Commun.">
        <title>Ectomycorrhizal ecology is imprinted in the genome of the dominant symbiotic fungus Cenococcum geophilum.</title>
        <authorList>
            <consortium name="DOE Joint Genome Institute"/>
            <person name="Peter M."/>
            <person name="Kohler A."/>
            <person name="Ohm R.A."/>
            <person name="Kuo A."/>
            <person name="Krutzmann J."/>
            <person name="Morin E."/>
            <person name="Arend M."/>
            <person name="Barry K.W."/>
            <person name="Binder M."/>
            <person name="Choi C."/>
            <person name="Clum A."/>
            <person name="Copeland A."/>
            <person name="Grisel N."/>
            <person name="Haridas S."/>
            <person name="Kipfer T."/>
            <person name="LaButti K."/>
            <person name="Lindquist E."/>
            <person name="Lipzen A."/>
            <person name="Maire R."/>
            <person name="Meier B."/>
            <person name="Mihaltcheva S."/>
            <person name="Molinier V."/>
            <person name="Murat C."/>
            <person name="Poggeler S."/>
            <person name="Quandt C.A."/>
            <person name="Sperisen C."/>
            <person name="Tritt A."/>
            <person name="Tisserant E."/>
            <person name="Crous P.W."/>
            <person name="Henrissat B."/>
            <person name="Nehls U."/>
            <person name="Egli S."/>
            <person name="Spatafora J.W."/>
            <person name="Grigoriev I.V."/>
            <person name="Martin F.M."/>
        </authorList>
    </citation>
    <scope>NUCLEOTIDE SEQUENCE [LARGE SCALE GENOMIC DNA]</scope>
    <source>
        <strain evidence="2 3">CBS 207.34</strain>
    </source>
</reference>
<feature type="non-terminal residue" evidence="2">
    <location>
        <position position="256"/>
    </location>
</feature>
<dbReference type="OrthoDB" id="3931311at2759"/>
<feature type="compositionally biased region" description="Polar residues" evidence="1">
    <location>
        <begin position="219"/>
        <end position="235"/>
    </location>
</feature>
<feature type="region of interest" description="Disordered" evidence="1">
    <location>
        <begin position="163"/>
        <end position="256"/>
    </location>
</feature>
<protein>
    <submittedName>
        <fullName evidence="2">Uncharacterized protein</fullName>
    </submittedName>
</protein>
<gene>
    <name evidence="2" type="ORF">AOQ84DRAFT_223094</name>
</gene>
<keyword evidence="3" id="KW-1185">Reference proteome</keyword>
<evidence type="ECO:0000313" key="3">
    <source>
        <dbReference type="Proteomes" id="UP000250140"/>
    </source>
</evidence>
<dbReference type="AlphaFoldDB" id="A0A8E2JRU9"/>
<feature type="compositionally biased region" description="Polar residues" evidence="1">
    <location>
        <begin position="13"/>
        <end position="42"/>
    </location>
</feature>
<dbReference type="EMBL" id="KV749915">
    <property type="protein sequence ID" value="OCL07214.1"/>
    <property type="molecule type" value="Genomic_DNA"/>
</dbReference>
<sequence length="256" mass="27385">MYLASPRPPALTSGFNPSQHPSTSQAGSPPSAEQQASLCSSENTKRIGDEHERRVRENAKSRETPCARSHLRVLDSQRLSSGTVLDIIKSYHGDSYASPKVPTSSPVSTLSSSPFHDFGFAESTSKNHTLLAPATSSDAMCSTCAHAPGLLLTSCSSCKKQSTESEKESKPDPSLAQGNLASPHQLPLPQQQAHQKTPTLPRASARPSPPRNHKPNPHQAPQTQHAFPTRTTSLGSPPPSSPPSPPIHHHHRNGKP</sequence>
<feature type="region of interest" description="Disordered" evidence="1">
    <location>
        <begin position="1"/>
        <end position="67"/>
    </location>
</feature>
<organism evidence="2 3">
    <name type="scientific">Glonium stellatum</name>
    <dbReference type="NCBI Taxonomy" id="574774"/>
    <lineage>
        <taxon>Eukaryota</taxon>
        <taxon>Fungi</taxon>
        <taxon>Dikarya</taxon>
        <taxon>Ascomycota</taxon>
        <taxon>Pezizomycotina</taxon>
        <taxon>Dothideomycetes</taxon>
        <taxon>Pleosporomycetidae</taxon>
        <taxon>Gloniales</taxon>
        <taxon>Gloniaceae</taxon>
        <taxon>Glonium</taxon>
    </lineage>
</organism>
<proteinExistence type="predicted"/>
<feature type="compositionally biased region" description="Pro residues" evidence="1">
    <location>
        <begin position="236"/>
        <end position="246"/>
    </location>
</feature>